<name>A0ABQ0GJC5_9PEZI</name>
<keyword evidence="2 3" id="KW-0040">ANK repeat</keyword>
<dbReference type="PANTHER" id="PTHR24123">
    <property type="entry name" value="ANKYRIN REPEAT-CONTAINING"/>
    <property type="match status" value="1"/>
</dbReference>
<keyword evidence="6" id="KW-1185">Reference proteome</keyword>
<evidence type="ECO:0000256" key="3">
    <source>
        <dbReference type="PROSITE-ProRule" id="PRU00023"/>
    </source>
</evidence>
<dbReference type="InterPro" id="IPR036770">
    <property type="entry name" value="Ankyrin_rpt-contain_sf"/>
</dbReference>
<evidence type="ECO:0000259" key="4">
    <source>
        <dbReference type="PROSITE" id="PS50181"/>
    </source>
</evidence>
<dbReference type="Pfam" id="PF12937">
    <property type="entry name" value="F-box-like"/>
    <property type="match status" value="1"/>
</dbReference>
<feature type="domain" description="F-box" evidence="4">
    <location>
        <begin position="3"/>
        <end position="52"/>
    </location>
</feature>
<dbReference type="PROSITE" id="PS50297">
    <property type="entry name" value="ANK_REP_REGION"/>
    <property type="match status" value="4"/>
</dbReference>
<protein>
    <submittedName>
        <fullName evidence="5">Ankyrin repeat domain-containing protein 17</fullName>
    </submittedName>
</protein>
<evidence type="ECO:0000256" key="1">
    <source>
        <dbReference type="ARBA" id="ARBA00022737"/>
    </source>
</evidence>
<accession>A0ABQ0GJC5</accession>
<dbReference type="Proteomes" id="UP001628179">
    <property type="component" value="Unassembled WGS sequence"/>
</dbReference>
<evidence type="ECO:0000256" key="2">
    <source>
        <dbReference type="ARBA" id="ARBA00023043"/>
    </source>
</evidence>
<dbReference type="SMART" id="SM00248">
    <property type="entry name" value="ANK"/>
    <property type="match status" value="8"/>
</dbReference>
<organism evidence="5 6">
    <name type="scientific">Madurella fahalii</name>
    <dbReference type="NCBI Taxonomy" id="1157608"/>
    <lineage>
        <taxon>Eukaryota</taxon>
        <taxon>Fungi</taxon>
        <taxon>Dikarya</taxon>
        <taxon>Ascomycota</taxon>
        <taxon>Pezizomycotina</taxon>
        <taxon>Sordariomycetes</taxon>
        <taxon>Sordariomycetidae</taxon>
        <taxon>Sordariales</taxon>
        <taxon>Sordariales incertae sedis</taxon>
        <taxon>Madurella</taxon>
    </lineage>
</organism>
<dbReference type="PRINTS" id="PR01415">
    <property type="entry name" value="ANKYRIN"/>
</dbReference>
<keyword evidence="1" id="KW-0677">Repeat</keyword>
<dbReference type="InterPro" id="IPR051165">
    <property type="entry name" value="Multifunctional_ANK_Repeat"/>
</dbReference>
<dbReference type="InterPro" id="IPR001810">
    <property type="entry name" value="F-box_dom"/>
</dbReference>
<dbReference type="RefSeq" id="XP_070919604.1">
    <property type="nucleotide sequence ID" value="XM_071063503.1"/>
</dbReference>
<dbReference type="SUPFAM" id="SSF48403">
    <property type="entry name" value="Ankyrin repeat"/>
    <property type="match status" value="2"/>
</dbReference>
<dbReference type="EMBL" id="BAAFSV010000004">
    <property type="protein sequence ID" value="GAB1317873.1"/>
    <property type="molecule type" value="Genomic_DNA"/>
</dbReference>
<dbReference type="InterPro" id="IPR002110">
    <property type="entry name" value="Ankyrin_rpt"/>
</dbReference>
<sequence length="756" mass="85462">MPKGTVMSLPNETLLQICGYLDEPDLRALTQANRRLSGPASLVLWDLIYTDPARCKEVLLWAVEAGHHEVLRTMLERGTDPNFYYLSSLLRSRLMDLFAAQGGQRGTAAPRDDRLRKAEVLKEKYCRNGVTRRSVRHRHEKHRDGIPLAQDFDWHVDYEYADHHGCSLETFGIVDCLEELATRKYWSWSPIHVAVLRGDNDAVRLLLDHGANIDARCSGLCDCAGPDVEVEDDFGDSIMPNKNRPVWTPLHVAICTGNEDTARLLITLGASNLVGVLLRQKIPWNYFNCHLRITALQSAAWLGSVQMCKLLLEHPGFDVSIDRRGRRGHVAIHYAAAAGHIRTVGKLLLENGALFPNYKDKDARPRHVPNGSPRLARPRHIINDPLRQLCMQHKYDDARWLVSFCRRLYTDEAPIRTVQLYSRALAALCSLRKPVAYSTLTLRQKQDRLLAATAGDTRWTVQREIRIQAAEASRSARLSLARLLLKLGANPNLPALVPARAAMQVLGAESRSTVYRTSLQIAAYSGFAEMVNLLLDHGADCNLIGGPIIDPSELPVMLAAREPPHKAYWNGLHRNVQWIGAASDHQTMYTLLDRGASLDDVDGISVLQVLPGIGLREFYFSQSNMEGWLRIAEVLLQYGAASKASEKNWKDIIVEASRSGYQQLCKMLWTARPISPLPQDTLNRMLLSSTLNDGQTHLYRYRDDPDTVRWVLQHCVRADGRLLIPISRLREIRDQINVDFKRETRKLMDEFIQTME</sequence>
<dbReference type="Pfam" id="PF00023">
    <property type="entry name" value="Ank"/>
    <property type="match status" value="1"/>
</dbReference>
<proteinExistence type="predicted"/>
<dbReference type="PROSITE" id="PS50181">
    <property type="entry name" value="FBOX"/>
    <property type="match status" value="1"/>
</dbReference>
<dbReference type="GeneID" id="98178826"/>
<dbReference type="Pfam" id="PF12796">
    <property type="entry name" value="Ank_2"/>
    <property type="match status" value="2"/>
</dbReference>
<feature type="repeat" description="ANK" evidence="3">
    <location>
        <begin position="327"/>
        <end position="353"/>
    </location>
</feature>
<dbReference type="PROSITE" id="PS50088">
    <property type="entry name" value="ANK_REPEAT"/>
    <property type="match status" value="4"/>
</dbReference>
<gene>
    <name evidence="5" type="ORF">MFIFM68171_08083</name>
</gene>
<feature type="repeat" description="ANK" evidence="3">
    <location>
        <begin position="186"/>
        <end position="218"/>
    </location>
</feature>
<dbReference type="Gene3D" id="1.25.40.20">
    <property type="entry name" value="Ankyrin repeat-containing domain"/>
    <property type="match status" value="3"/>
</dbReference>
<dbReference type="PANTHER" id="PTHR24123:SF33">
    <property type="entry name" value="PROTEIN HOS4"/>
    <property type="match status" value="1"/>
</dbReference>
<reference evidence="5 6" key="1">
    <citation type="submission" date="2024-09" db="EMBL/GenBank/DDBJ databases">
        <title>Itraconazole resistance in Madurella fahalii resulting from another homologue of gene encoding cytochrome P450 14-alpha sterol demethylase (CYP51).</title>
        <authorList>
            <person name="Yoshioka I."/>
            <person name="Fahal A.H."/>
            <person name="Kaneko S."/>
            <person name="Yaguchi T."/>
        </authorList>
    </citation>
    <scope>NUCLEOTIDE SEQUENCE [LARGE SCALE GENOMIC DNA]</scope>
    <source>
        <strain evidence="5 6">IFM 68171</strain>
    </source>
</reference>
<evidence type="ECO:0000313" key="5">
    <source>
        <dbReference type="EMBL" id="GAB1317873.1"/>
    </source>
</evidence>
<comment type="caution">
    <text evidence="5">The sequence shown here is derived from an EMBL/GenBank/DDBJ whole genome shotgun (WGS) entry which is preliminary data.</text>
</comment>
<feature type="repeat" description="ANK" evidence="3">
    <location>
        <begin position="248"/>
        <end position="271"/>
    </location>
</feature>
<feature type="repeat" description="ANK" evidence="3">
    <location>
        <begin position="514"/>
        <end position="546"/>
    </location>
</feature>
<evidence type="ECO:0000313" key="6">
    <source>
        <dbReference type="Proteomes" id="UP001628179"/>
    </source>
</evidence>